<dbReference type="GO" id="GO:0042601">
    <property type="term" value="C:endospore-forming forespore"/>
    <property type="evidence" value="ECO:0007669"/>
    <property type="project" value="TreeGrafter"/>
</dbReference>
<dbReference type="EMBL" id="UINC01079456">
    <property type="protein sequence ID" value="SVC21478.1"/>
    <property type="molecule type" value="Genomic_DNA"/>
</dbReference>
<dbReference type="AlphaFoldDB" id="A0A382KAU4"/>
<dbReference type="Pfam" id="PF20903">
    <property type="entry name" value="SPL"/>
    <property type="match status" value="1"/>
</dbReference>
<dbReference type="GO" id="GO:1904047">
    <property type="term" value="F:S-adenosyl-L-methionine binding"/>
    <property type="evidence" value="ECO:0007669"/>
    <property type="project" value="TreeGrafter"/>
</dbReference>
<gene>
    <name evidence="1" type="ORF">METZ01_LOCUS274332</name>
</gene>
<proteinExistence type="predicted"/>
<evidence type="ECO:0008006" key="2">
    <source>
        <dbReference type="Google" id="ProtNLM"/>
    </source>
</evidence>
<dbReference type="Gene3D" id="3.80.30.30">
    <property type="match status" value="1"/>
</dbReference>
<feature type="non-terminal residue" evidence="1">
    <location>
        <position position="248"/>
    </location>
</feature>
<dbReference type="Gene3D" id="3.40.50.12110">
    <property type="match status" value="1"/>
</dbReference>
<dbReference type="PANTHER" id="PTHR37822">
    <property type="entry name" value="SPORE PHOTOPRODUCT LYASE-RELATED"/>
    <property type="match status" value="1"/>
</dbReference>
<dbReference type="PANTHER" id="PTHR37822:SF2">
    <property type="entry name" value="SPORE PHOTOPRODUCT LYASE"/>
    <property type="match status" value="1"/>
</dbReference>
<accession>A0A382KAU4</accession>
<sequence>VERDAFGFELTDLALSKFPRATVIKIGHYKDVFNRPGQDFQIQKSSMKLILAKKTEPFLYPASDMVQDFGTPNVYYNTPILNCLYNCDYCYLQGMYPSGNVVVFVNENDFMDAIGLKLNELDDPLKPMVVSISYNTDIMAMENIIPMTSRWIKFVDTQENLTIEVRTKSALFSSINNTKPSENVILSWTLSPDSICQQNEPTAPPLQRRLGALKEAMANGWQVRICFDPVLLVEGWYDIYTRFFDEVF</sequence>
<dbReference type="GO" id="GO:0051539">
    <property type="term" value="F:4 iron, 4 sulfur cluster binding"/>
    <property type="evidence" value="ECO:0007669"/>
    <property type="project" value="TreeGrafter"/>
</dbReference>
<evidence type="ECO:0000313" key="1">
    <source>
        <dbReference type="EMBL" id="SVC21478.1"/>
    </source>
</evidence>
<dbReference type="GO" id="GO:0003913">
    <property type="term" value="F:DNA photolyase activity"/>
    <property type="evidence" value="ECO:0007669"/>
    <property type="project" value="TreeGrafter"/>
</dbReference>
<organism evidence="1">
    <name type="scientific">marine metagenome</name>
    <dbReference type="NCBI Taxonomy" id="408172"/>
    <lineage>
        <taxon>unclassified sequences</taxon>
        <taxon>metagenomes</taxon>
        <taxon>ecological metagenomes</taxon>
    </lineage>
</organism>
<protein>
    <recommendedName>
        <fullName evidence="2">DNA photolyase</fullName>
    </recommendedName>
</protein>
<reference evidence="1" key="1">
    <citation type="submission" date="2018-05" db="EMBL/GenBank/DDBJ databases">
        <authorList>
            <person name="Lanie J.A."/>
            <person name="Ng W.-L."/>
            <person name="Kazmierczak K.M."/>
            <person name="Andrzejewski T.M."/>
            <person name="Davidsen T.M."/>
            <person name="Wayne K.J."/>
            <person name="Tettelin H."/>
            <person name="Glass J.I."/>
            <person name="Rusch D."/>
            <person name="Podicherti R."/>
            <person name="Tsui H.-C.T."/>
            <person name="Winkler M.E."/>
        </authorList>
    </citation>
    <scope>NUCLEOTIDE SEQUENCE</scope>
</reference>
<dbReference type="InterPro" id="IPR049539">
    <property type="entry name" value="SPL"/>
</dbReference>
<feature type="non-terminal residue" evidence="1">
    <location>
        <position position="1"/>
    </location>
</feature>
<name>A0A382KAU4_9ZZZZ</name>